<protein>
    <submittedName>
        <fullName evidence="2">Uncharacterized protein</fullName>
    </submittedName>
</protein>
<dbReference type="Proteomes" id="UP000887565">
    <property type="component" value="Unplaced"/>
</dbReference>
<dbReference type="AlphaFoldDB" id="A0A915JS74"/>
<evidence type="ECO:0000313" key="2">
    <source>
        <dbReference type="WBParaSite" id="nRc.2.0.1.t28924-RA"/>
    </source>
</evidence>
<evidence type="ECO:0000313" key="1">
    <source>
        <dbReference type="Proteomes" id="UP000887565"/>
    </source>
</evidence>
<proteinExistence type="predicted"/>
<dbReference type="WBParaSite" id="nRc.2.0.1.t28924-RA">
    <property type="protein sequence ID" value="nRc.2.0.1.t28924-RA"/>
    <property type="gene ID" value="nRc.2.0.1.g28924"/>
</dbReference>
<organism evidence="1 2">
    <name type="scientific">Romanomermis culicivorax</name>
    <name type="common">Nematode worm</name>
    <dbReference type="NCBI Taxonomy" id="13658"/>
    <lineage>
        <taxon>Eukaryota</taxon>
        <taxon>Metazoa</taxon>
        <taxon>Ecdysozoa</taxon>
        <taxon>Nematoda</taxon>
        <taxon>Enoplea</taxon>
        <taxon>Dorylaimia</taxon>
        <taxon>Mermithida</taxon>
        <taxon>Mermithoidea</taxon>
        <taxon>Mermithidae</taxon>
        <taxon>Romanomermis</taxon>
    </lineage>
</organism>
<sequence>MPEVLLANIESKSVETSIVGVTKVKLTILLDDSRNTVDLIQDNQLSSDYLPCDAGNGGVVGGIVVVTAQDEITESPKTLNSAINCIIDENGAKLIRIYDRICNVGSTFTSERPVLGRSSVCCGKILTDPDGVNCPAGVESHKVFTVREIEPTSLVSPHLSFKKVEHKSTPSIDVSSCSGDCTSTAFIPVVGISSACMSKSFCNKVGSKDCRTIVSLIIAVEV</sequence>
<keyword evidence="1" id="KW-1185">Reference proteome</keyword>
<accession>A0A915JS74</accession>
<reference evidence="2" key="1">
    <citation type="submission" date="2022-11" db="UniProtKB">
        <authorList>
            <consortium name="WormBaseParasite"/>
        </authorList>
    </citation>
    <scope>IDENTIFICATION</scope>
</reference>
<name>A0A915JS74_ROMCU</name>